<comment type="caution">
    <text evidence="3">The sequence shown here is derived from an EMBL/GenBank/DDBJ whole genome shotgun (WGS) entry which is preliminary data.</text>
</comment>
<dbReference type="SMART" id="SM00343">
    <property type="entry name" value="ZnF_C2HC"/>
    <property type="match status" value="2"/>
</dbReference>
<dbReference type="SUPFAM" id="SSF57756">
    <property type="entry name" value="Retrovirus zinc finger-like domains"/>
    <property type="match status" value="1"/>
</dbReference>
<dbReference type="InterPro" id="IPR032567">
    <property type="entry name" value="RTL1-rel"/>
</dbReference>
<evidence type="ECO:0000313" key="4">
    <source>
        <dbReference type="Proteomes" id="UP000235145"/>
    </source>
</evidence>
<dbReference type="PANTHER" id="PTHR15503">
    <property type="entry name" value="LDOC1 RELATED"/>
    <property type="match status" value="1"/>
</dbReference>
<dbReference type="Gene3D" id="4.10.60.10">
    <property type="entry name" value="Zinc finger, CCHC-type"/>
    <property type="match status" value="1"/>
</dbReference>
<organism evidence="3 4">
    <name type="scientific">Lactuca sativa</name>
    <name type="common">Garden lettuce</name>
    <dbReference type="NCBI Taxonomy" id="4236"/>
    <lineage>
        <taxon>Eukaryota</taxon>
        <taxon>Viridiplantae</taxon>
        <taxon>Streptophyta</taxon>
        <taxon>Embryophyta</taxon>
        <taxon>Tracheophyta</taxon>
        <taxon>Spermatophyta</taxon>
        <taxon>Magnoliopsida</taxon>
        <taxon>eudicotyledons</taxon>
        <taxon>Gunneridae</taxon>
        <taxon>Pentapetalae</taxon>
        <taxon>asterids</taxon>
        <taxon>campanulids</taxon>
        <taxon>Asterales</taxon>
        <taxon>Asteraceae</taxon>
        <taxon>Cichorioideae</taxon>
        <taxon>Cichorieae</taxon>
        <taxon>Lactucinae</taxon>
        <taxon>Lactuca</taxon>
    </lineage>
</organism>
<feature type="compositionally biased region" description="Polar residues" evidence="1">
    <location>
        <begin position="160"/>
        <end position="169"/>
    </location>
</feature>
<evidence type="ECO:0000256" key="1">
    <source>
        <dbReference type="SAM" id="MobiDB-lite"/>
    </source>
</evidence>
<feature type="domain" description="CCHC-type" evidence="2">
    <location>
        <begin position="143"/>
        <end position="159"/>
    </location>
</feature>
<feature type="region of interest" description="Disordered" evidence="1">
    <location>
        <begin position="157"/>
        <end position="196"/>
    </location>
</feature>
<dbReference type="Proteomes" id="UP000235145">
    <property type="component" value="Unassembled WGS sequence"/>
</dbReference>
<evidence type="ECO:0000259" key="2">
    <source>
        <dbReference type="SMART" id="SM00343"/>
    </source>
</evidence>
<accession>A0A9R1WWB4</accession>
<dbReference type="PANTHER" id="PTHR15503:SF42">
    <property type="entry name" value="ZINC FINGER, CCHC-TYPE, RETROTRANSPOSON GAG DOMAIN, ASPARTIC PEPTIDASE DOMAIN PROTEIN-RELATED"/>
    <property type="match status" value="1"/>
</dbReference>
<name>A0A9R1WWB4_LACSA</name>
<reference evidence="3 4" key="1">
    <citation type="journal article" date="2017" name="Nat. Commun.">
        <title>Genome assembly with in vitro proximity ligation data and whole-genome triplication in lettuce.</title>
        <authorList>
            <person name="Reyes-Chin-Wo S."/>
            <person name="Wang Z."/>
            <person name="Yang X."/>
            <person name="Kozik A."/>
            <person name="Arikit S."/>
            <person name="Song C."/>
            <person name="Xia L."/>
            <person name="Froenicke L."/>
            <person name="Lavelle D.O."/>
            <person name="Truco M.J."/>
            <person name="Xia R."/>
            <person name="Zhu S."/>
            <person name="Xu C."/>
            <person name="Xu H."/>
            <person name="Xu X."/>
            <person name="Cox K."/>
            <person name="Korf I."/>
            <person name="Meyers B.C."/>
            <person name="Michelmore R.W."/>
        </authorList>
    </citation>
    <scope>NUCLEOTIDE SEQUENCE [LARGE SCALE GENOMIC DNA]</scope>
    <source>
        <strain evidence="4">cv. Salinas</strain>
        <tissue evidence="3">Seedlings</tissue>
    </source>
</reference>
<proteinExistence type="predicted"/>
<protein>
    <recommendedName>
        <fullName evidence="2">CCHC-type domain-containing protein</fullName>
    </recommendedName>
</protein>
<evidence type="ECO:0000313" key="3">
    <source>
        <dbReference type="EMBL" id="KAJ0189739.1"/>
    </source>
</evidence>
<dbReference type="GO" id="GO:0003676">
    <property type="term" value="F:nucleic acid binding"/>
    <property type="evidence" value="ECO:0007669"/>
    <property type="project" value="InterPro"/>
</dbReference>
<sequence length="196" mass="22525">MTVREYTTKFTEKARFSEFYVSIEERRVERYIWGLRTTIHEFVQIQKLGTFQSVINAAKGRKREKNRQGEDKALGKRKWDGTNKDSKKGKTSGQECKVDQGSGVKQCPKCNCYHKGECNMNQKVCYKYGKPGHIATECKTGRLCYEWGSPNHIKLECPQSKGNNNQGRITDNRSADKKPDTSRPKARAFRMTAQEA</sequence>
<keyword evidence="4" id="KW-1185">Reference proteome</keyword>
<feature type="region of interest" description="Disordered" evidence="1">
    <location>
        <begin position="59"/>
        <end position="96"/>
    </location>
</feature>
<dbReference type="AlphaFoldDB" id="A0A9R1WWB4"/>
<gene>
    <name evidence="3" type="ORF">LSAT_V11C800426900</name>
</gene>
<feature type="domain" description="CCHC-type" evidence="2">
    <location>
        <begin position="124"/>
        <end position="140"/>
    </location>
</feature>
<dbReference type="InterPro" id="IPR001878">
    <property type="entry name" value="Znf_CCHC"/>
</dbReference>
<feature type="compositionally biased region" description="Basic and acidic residues" evidence="1">
    <location>
        <begin position="170"/>
        <end position="183"/>
    </location>
</feature>
<dbReference type="EMBL" id="NBSK02000008">
    <property type="protein sequence ID" value="KAJ0189739.1"/>
    <property type="molecule type" value="Genomic_DNA"/>
</dbReference>
<dbReference type="GO" id="GO:0008270">
    <property type="term" value="F:zinc ion binding"/>
    <property type="evidence" value="ECO:0007669"/>
    <property type="project" value="InterPro"/>
</dbReference>
<dbReference type="InterPro" id="IPR036875">
    <property type="entry name" value="Znf_CCHC_sf"/>
</dbReference>
<feature type="compositionally biased region" description="Basic and acidic residues" evidence="1">
    <location>
        <begin position="66"/>
        <end position="88"/>
    </location>
</feature>